<dbReference type="AlphaFoldDB" id="A0A099ZMP8"/>
<name>A0A099ZMP8_TINGU</name>
<keyword evidence="2" id="KW-1185">Reference proteome</keyword>
<protein>
    <submittedName>
        <fullName evidence="1">Uncharacterized protein</fullName>
    </submittedName>
</protein>
<dbReference type="Proteomes" id="UP000053641">
    <property type="component" value="Unassembled WGS sequence"/>
</dbReference>
<organism evidence="1 2">
    <name type="scientific">Tinamus guttatus</name>
    <name type="common">White-throated tinamou</name>
    <dbReference type="NCBI Taxonomy" id="94827"/>
    <lineage>
        <taxon>Eukaryota</taxon>
        <taxon>Metazoa</taxon>
        <taxon>Chordata</taxon>
        <taxon>Craniata</taxon>
        <taxon>Vertebrata</taxon>
        <taxon>Euteleostomi</taxon>
        <taxon>Archelosauria</taxon>
        <taxon>Archosauria</taxon>
        <taxon>Dinosauria</taxon>
        <taxon>Saurischia</taxon>
        <taxon>Theropoda</taxon>
        <taxon>Coelurosauria</taxon>
        <taxon>Aves</taxon>
        <taxon>Palaeognathae</taxon>
        <taxon>Tinamiformes</taxon>
        <taxon>Tinamidae</taxon>
        <taxon>Tinamus</taxon>
    </lineage>
</organism>
<gene>
    <name evidence="1" type="ORF">N309_10037</name>
</gene>
<dbReference type="Gene3D" id="1.10.287.210">
    <property type="match status" value="1"/>
</dbReference>
<feature type="non-terminal residue" evidence="1">
    <location>
        <position position="1"/>
    </location>
</feature>
<sequence>ATDMLLLMHGHRCEEAGGVCCMTLSDHATSLHAQVWMLQDVTHPLRVDGDWNPFRQWM</sequence>
<feature type="non-terminal residue" evidence="1">
    <location>
        <position position="58"/>
    </location>
</feature>
<dbReference type="SUPFAM" id="SSF58069">
    <property type="entry name" value="Virus ectodomain"/>
    <property type="match status" value="1"/>
</dbReference>
<proteinExistence type="predicted"/>
<reference evidence="1 2" key="1">
    <citation type="submission" date="2014-06" db="EMBL/GenBank/DDBJ databases">
        <title>Genome evolution of avian class.</title>
        <authorList>
            <person name="Zhang G."/>
            <person name="Li C."/>
        </authorList>
    </citation>
    <scope>NUCLEOTIDE SEQUENCE [LARGE SCALE GENOMIC DNA]</scope>
    <source>
        <strain evidence="1">BGI_N309</strain>
    </source>
</reference>
<evidence type="ECO:0000313" key="1">
    <source>
        <dbReference type="EMBL" id="KGL83729.1"/>
    </source>
</evidence>
<accession>A0A099ZMP8</accession>
<dbReference type="EMBL" id="KL896693">
    <property type="protein sequence ID" value="KGL83729.1"/>
    <property type="molecule type" value="Genomic_DNA"/>
</dbReference>
<evidence type="ECO:0000313" key="2">
    <source>
        <dbReference type="Proteomes" id="UP000053641"/>
    </source>
</evidence>